<protein>
    <recommendedName>
        <fullName evidence="2">shikimate dehydrogenase (NADP(+))</fullName>
        <ecNumber evidence="2">1.1.1.25</ecNumber>
    </recommendedName>
</protein>
<dbReference type="GO" id="GO:0004764">
    <property type="term" value="F:shikimate 3-dehydrogenase (NADP+) activity"/>
    <property type="evidence" value="ECO:0007669"/>
    <property type="project" value="UniProtKB-EC"/>
</dbReference>
<evidence type="ECO:0000313" key="9">
    <source>
        <dbReference type="EMBL" id="MBO8452201.1"/>
    </source>
</evidence>
<comment type="caution">
    <text evidence="9">The sequence shown here is derived from an EMBL/GenBank/DDBJ whole genome shotgun (WGS) entry which is preliminary data.</text>
</comment>
<dbReference type="GO" id="GO:0009073">
    <property type="term" value="P:aromatic amino acid family biosynthetic process"/>
    <property type="evidence" value="ECO:0007669"/>
    <property type="project" value="UniProtKB-KW"/>
</dbReference>
<dbReference type="Gene3D" id="3.40.50.10860">
    <property type="entry name" value="Leucine Dehydrogenase, chain A, domain 1"/>
    <property type="match status" value="1"/>
</dbReference>
<keyword evidence="5" id="KW-0057">Aromatic amino acid biosynthesis</keyword>
<dbReference type="PANTHER" id="PTHR21089">
    <property type="entry name" value="SHIKIMATE DEHYDROGENASE"/>
    <property type="match status" value="1"/>
</dbReference>
<keyword evidence="4" id="KW-0560">Oxidoreductase</keyword>
<gene>
    <name evidence="9" type="ORF">IAC06_04890</name>
</gene>
<dbReference type="Pfam" id="PF01488">
    <property type="entry name" value="Shikimate_DH"/>
    <property type="match status" value="1"/>
</dbReference>
<dbReference type="InterPro" id="IPR046346">
    <property type="entry name" value="Aminoacid_DH-like_N_sf"/>
</dbReference>
<keyword evidence="5" id="KW-0028">Amino-acid biosynthesis</keyword>
<dbReference type="Gene3D" id="3.40.50.720">
    <property type="entry name" value="NAD(P)-binding Rossmann-like Domain"/>
    <property type="match status" value="1"/>
</dbReference>
<dbReference type="Proteomes" id="UP000823661">
    <property type="component" value="Unassembled WGS sequence"/>
</dbReference>
<evidence type="ECO:0000256" key="1">
    <source>
        <dbReference type="ARBA" id="ARBA00004871"/>
    </source>
</evidence>
<accession>A0A9D9EUK2</accession>
<dbReference type="InterPro" id="IPR013708">
    <property type="entry name" value="Shikimate_DH-bd_N"/>
</dbReference>
<sequence length="287" mass="31605">MKKFGLIGCPIAHSLSPALFKSGYHHRCDLTYDLIEEEDFSNAWQKFLDGYDGINVTAPFKEQAFAMADIIDPVCGQIGATNLLVKTGEGIKAYNTDYYGIILSILKTLDPATGIKERPSAEECREAVRNRLHTALVVGCGGAGKAAAVAAGSLGLETTLMNRTAAKAEAIAAGLPEYRFTVRRLEDFRECFAAADLVLYTLPAPTAGIYELTDSDFSPAGTEKILLEANYRNPSFTAETISRQMYIQHRFRYIEGIQWLLYQAYAGYDLFTGEVPDLIKMENAVIK</sequence>
<evidence type="ECO:0000256" key="6">
    <source>
        <dbReference type="ARBA" id="ARBA00049442"/>
    </source>
</evidence>
<proteinExistence type="predicted"/>
<dbReference type="SUPFAM" id="SSF53223">
    <property type="entry name" value="Aminoacid dehydrogenase-like, N-terminal domain"/>
    <property type="match status" value="1"/>
</dbReference>
<dbReference type="Pfam" id="PF08501">
    <property type="entry name" value="Shikimate_dh_N"/>
    <property type="match status" value="1"/>
</dbReference>
<reference evidence="9" key="1">
    <citation type="submission" date="2020-10" db="EMBL/GenBank/DDBJ databases">
        <authorList>
            <person name="Gilroy R."/>
        </authorList>
    </citation>
    <scope>NUCLEOTIDE SEQUENCE</scope>
    <source>
        <strain evidence="9">B1-20833</strain>
    </source>
</reference>
<dbReference type="InterPro" id="IPR022893">
    <property type="entry name" value="Shikimate_DH_fam"/>
</dbReference>
<reference evidence="9" key="2">
    <citation type="journal article" date="2021" name="PeerJ">
        <title>Extensive microbial diversity within the chicken gut microbiome revealed by metagenomics and culture.</title>
        <authorList>
            <person name="Gilroy R."/>
            <person name="Ravi A."/>
            <person name="Getino M."/>
            <person name="Pursley I."/>
            <person name="Horton D.L."/>
            <person name="Alikhan N.F."/>
            <person name="Baker D."/>
            <person name="Gharbi K."/>
            <person name="Hall N."/>
            <person name="Watson M."/>
            <person name="Adriaenssens E.M."/>
            <person name="Foster-Nyarko E."/>
            <person name="Jarju S."/>
            <person name="Secka A."/>
            <person name="Antonio M."/>
            <person name="Oren A."/>
            <person name="Chaudhuri R.R."/>
            <person name="La Ragione R."/>
            <person name="Hildebrand F."/>
            <person name="Pallen M.J."/>
        </authorList>
    </citation>
    <scope>NUCLEOTIDE SEQUENCE</scope>
    <source>
        <strain evidence="9">B1-20833</strain>
    </source>
</reference>
<evidence type="ECO:0000256" key="2">
    <source>
        <dbReference type="ARBA" id="ARBA00012962"/>
    </source>
</evidence>
<dbReference type="InterPro" id="IPR036291">
    <property type="entry name" value="NAD(P)-bd_dom_sf"/>
</dbReference>
<dbReference type="AlphaFoldDB" id="A0A9D9EUK2"/>
<evidence type="ECO:0000259" key="8">
    <source>
        <dbReference type="Pfam" id="PF08501"/>
    </source>
</evidence>
<evidence type="ECO:0000259" key="7">
    <source>
        <dbReference type="Pfam" id="PF01488"/>
    </source>
</evidence>
<dbReference type="GO" id="GO:0009423">
    <property type="term" value="P:chorismate biosynthetic process"/>
    <property type="evidence" value="ECO:0007669"/>
    <property type="project" value="TreeGrafter"/>
</dbReference>
<comment type="pathway">
    <text evidence="1">Metabolic intermediate biosynthesis; chorismate biosynthesis; chorismate from D-erythrose 4-phosphate and phosphoenolpyruvate: step 4/7.</text>
</comment>
<evidence type="ECO:0000256" key="3">
    <source>
        <dbReference type="ARBA" id="ARBA00022857"/>
    </source>
</evidence>
<name>A0A9D9EUK2_9BACT</name>
<organism evidence="9 10">
    <name type="scientific">Candidatus Cryptobacteroides intestinavium</name>
    <dbReference type="NCBI Taxonomy" id="2840766"/>
    <lineage>
        <taxon>Bacteria</taxon>
        <taxon>Pseudomonadati</taxon>
        <taxon>Bacteroidota</taxon>
        <taxon>Bacteroidia</taxon>
        <taxon>Bacteroidales</taxon>
        <taxon>Candidatus Cryptobacteroides</taxon>
    </lineage>
</organism>
<feature type="domain" description="Quinate/shikimate 5-dehydrogenase/glutamyl-tRNA reductase" evidence="7">
    <location>
        <begin position="133"/>
        <end position="206"/>
    </location>
</feature>
<feature type="domain" description="Shikimate dehydrogenase substrate binding N-terminal" evidence="8">
    <location>
        <begin position="6"/>
        <end position="83"/>
    </location>
</feature>
<evidence type="ECO:0000256" key="4">
    <source>
        <dbReference type="ARBA" id="ARBA00023002"/>
    </source>
</evidence>
<comment type="catalytic activity">
    <reaction evidence="6">
        <text>shikimate + NADP(+) = 3-dehydroshikimate + NADPH + H(+)</text>
        <dbReference type="Rhea" id="RHEA:17737"/>
        <dbReference type="ChEBI" id="CHEBI:15378"/>
        <dbReference type="ChEBI" id="CHEBI:16630"/>
        <dbReference type="ChEBI" id="CHEBI:36208"/>
        <dbReference type="ChEBI" id="CHEBI:57783"/>
        <dbReference type="ChEBI" id="CHEBI:58349"/>
        <dbReference type="EC" id="1.1.1.25"/>
    </reaction>
</comment>
<dbReference type="GO" id="GO:0019632">
    <property type="term" value="P:shikimate metabolic process"/>
    <property type="evidence" value="ECO:0007669"/>
    <property type="project" value="TreeGrafter"/>
</dbReference>
<evidence type="ECO:0000313" key="10">
    <source>
        <dbReference type="Proteomes" id="UP000823661"/>
    </source>
</evidence>
<dbReference type="EMBL" id="JADIMI010000047">
    <property type="protein sequence ID" value="MBO8452201.1"/>
    <property type="molecule type" value="Genomic_DNA"/>
</dbReference>
<dbReference type="InterPro" id="IPR006151">
    <property type="entry name" value="Shikm_DH/Glu-tRNA_Rdtase"/>
</dbReference>
<keyword evidence="3" id="KW-0521">NADP</keyword>
<dbReference type="PANTHER" id="PTHR21089:SF1">
    <property type="entry name" value="BIFUNCTIONAL 3-DEHYDROQUINATE DEHYDRATASE_SHIKIMATE DEHYDROGENASE, CHLOROPLASTIC"/>
    <property type="match status" value="1"/>
</dbReference>
<dbReference type="SUPFAM" id="SSF51735">
    <property type="entry name" value="NAD(P)-binding Rossmann-fold domains"/>
    <property type="match status" value="1"/>
</dbReference>
<evidence type="ECO:0000256" key="5">
    <source>
        <dbReference type="ARBA" id="ARBA00023141"/>
    </source>
</evidence>
<dbReference type="EC" id="1.1.1.25" evidence="2"/>